<dbReference type="GeneID" id="98405125"/>
<dbReference type="Proteomes" id="UP000397656">
    <property type="component" value="Chromosome 2"/>
</dbReference>
<reference evidence="2 3" key="1">
    <citation type="submission" date="2020-10" db="EMBL/GenBank/DDBJ databases">
        <title>Complete genome sequence of Cupriavidus basilensis CCUG 49340T.</title>
        <authorList>
            <person name="Salva-Serra F."/>
            <person name="Donoso R.A."/>
            <person name="Cho K.H."/>
            <person name="Yoo J.A."/>
            <person name="Lee K."/>
            <person name="Yoon S.-H."/>
            <person name="Perez-Pantoja D."/>
            <person name="Moore E.R.B."/>
        </authorList>
    </citation>
    <scope>NUCLEOTIDE SEQUENCE [LARGE SCALE GENOMIC DNA]</scope>
    <source>
        <strain evidence="3">CCUG 49340</strain>
    </source>
</reference>
<evidence type="ECO:0000259" key="1">
    <source>
        <dbReference type="SMART" id="SM01351"/>
    </source>
</evidence>
<gene>
    <name evidence="2" type="ORF">F7R26_029655</name>
</gene>
<dbReference type="Gene3D" id="3.40.390.10">
    <property type="entry name" value="Collagenase (Catalytic Domain)"/>
    <property type="match status" value="1"/>
</dbReference>
<dbReference type="SUPFAM" id="SSF55486">
    <property type="entry name" value="Metalloproteases ('zincins'), catalytic domain"/>
    <property type="match status" value="1"/>
</dbReference>
<evidence type="ECO:0000313" key="2">
    <source>
        <dbReference type="EMBL" id="QOT78954.1"/>
    </source>
</evidence>
<dbReference type="Pfam" id="PF05488">
    <property type="entry name" value="PAAR_motif"/>
    <property type="match status" value="1"/>
</dbReference>
<dbReference type="InterPro" id="IPR029463">
    <property type="entry name" value="Lys_MEP"/>
</dbReference>
<feature type="domain" description="Lysine-specific metallo-endopeptidase" evidence="1">
    <location>
        <begin position="165"/>
        <end position="325"/>
    </location>
</feature>
<dbReference type="CDD" id="cd14744">
    <property type="entry name" value="PAAR_CT_2"/>
    <property type="match status" value="1"/>
</dbReference>
<dbReference type="InterPro" id="IPR008727">
    <property type="entry name" value="PAAR_motif"/>
</dbReference>
<protein>
    <submittedName>
        <fullName evidence="2">PAAR domain-containing protein</fullName>
    </submittedName>
</protein>
<evidence type="ECO:0000313" key="3">
    <source>
        <dbReference type="Proteomes" id="UP000397656"/>
    </source>
</evidence>
<sequence length="339" mass="38173">MADTRDALRNGDKTSTNGILIATGRSVFHHNVTLGVEGDYATCPACKAGGPVMNDCYPAFDIDGKQVLVSGARVFCKCSTRPFVIPSQRDFTIEVNRGGYRGAAPSIPTSNLAPDASNKLVEDIQNRQYAEDESLICPKMSNVEFHATMMQLRDKAVRLLSDRLFELSRWNQADQDKVILWFGHASGNTRQTLRDGLTRIRDIMGSLRERNFERHSGERLRRVGCVPRARDGEIEATASVCKPDGTYTIFVGPKFCRLDHEQNSPEGIPFDKDSKLTVLIHEVSHFPEAMNSEDKWYSILLSRLRAKARNQFCIVNADNIAYYVTNIPNWSYRPPAWRP</sequence>
<dbReference type="Pfam" id="PF14521">
    <property type="entry name" value="Aspzincin_M35"/>
    <property type="match status" value="1"/>
</dbReference>
<dbReference type="InterPro" id="IPR034108">
    <property type="entry name" value="Pept_M35-like_proteobacteria"/>
</dbReference>
<dbReference type="SMART" id="SM01351">
    <property type="entry name" value="Aspzincin_M35"/>
    <property type="match status" value="1"/>
</dbReference>
<name>A0A643FPT6_9BURK</name>
<dbReference type="RefSeq" id="WP_150989432.1">
    <property type="nucleotide sequence ID" value="NZ_CP062804.1"/>
</dbReference>
<organism evidence="2 3">
    <name type="scientific">Cupriavidus basilensis</name>
    <dbReference type="NCBI Taxonomy" id="68895"/>
    <lineage>
        <taxon>Bacteria</taxon>
        <taxon>Pseudomonadati</taxon>
        <taxon>Pseudomonadota</taxon>
        <taxon>Betaproteobacteria</taxon>
        <taxon>Burkholderiales</taxon>
        <taxon>Burkholderiaceae</taxon>
        <taxon>Cupriavidus</taxon>
    </lineage>
</organism>
<dbReference type="AlphaFoldDB" id="A0A643FPT6"/>
<dbReference type="GO" id="GO:0004222">
    <property type="term" value="F:metalloendopeptidase activity"/>
    <property type="evidence" value="ECO:0007669"/>
    <property type="project" value="InterPro"/>
</dbReference>
<accession>A0A643FPT6</accession>
<dbReference type="EMBL" id="CP062804">
    <property type="protein sequence ID" value="QOT78954.1"/>
    <property type="molecule type" value="Genomic_DNA"/>
</dbReference>
<dbReference type="InterPro" id="IPR024079">
    <property type="entry name" value="MetalloPept_cat_dom_sf"/>
</dbReference>
<proteinExistence type="predicted"/>
<dbReference type="CDD" id="cd11007">
    <property type="entry name" value="M35_like_1"/>
    <property type="match status" value="1"/>
</dbReference>